<dbReference type="PROSITE" id="PS50110">
    <property type="entry name" value="RESPONSE_REGULATORY"/>
    <property type="match status" value="1"/>
</dbReference>
<dbReference type="InterPro" id="IPR000014">
    <property type="entry name" value="PAS"/>
</dbReference>
<feature type="domain" description="PAS" evidence="4">
    <location>
        <begin position="164"/>
        <end position="195"/>
    </location>
</feature>
<protein>
    <submittedName>
        <fullName evidence="7">Two-component system response regulator c-di-GMP phosphodiesterase, RpfG family</fullName>
    </submittedName>
</protein>
<evidence type="ECO:0000259" key="6">
    <source>
        <dbReference type="PROSITE" id="PS51832"/>
    </source>
</evidence>
<dbReference type="RefSeq" id="WP_129010459.1">
    <property type="nucleotide sequence ID" value="NZ_CP053835.1"/>
</dbReference>
<proteinExistence type="predicted"/>
<feature type="modified residue" description="4-aspartylphosphate" evidence="2">
    <location>
        <position position="64"/>
    </location>
</feature>
<keyword evidence="1" id="KW-0378">Hydrolase</keyword>
<keyword evidence="2" id="KW-0597">Phosphoprotein</keyword>
<evidence type="ECO:0000259" key="5">
    <source>
        <dbReference type="PROSITE" id="PS50113"/>
    </source>
</evidence>
<dbReference type="CDD" id="cd00077">
    <property type="entry name" value="HDc"/>
    <property type="match status" value="1"/>
</dbReference>
<dbReference type="SUPFAM" id="SSF55785">
    <property type="entry name" value="PYP-like sensor domain (PAS domain)"/>
    <property type="match status" value="2"/>
</dbReference>
<dbReference type="KEGG" id="adz:ADFLV_0606"/>
<dbReference type="InterPro" id="IPR037522">
    <property type="entry name" value="HD_GYP_dom"/>
</dbReference>
<dbReference type="AlphaFoldDB" id="A0AAE7BF53"/>
<dbReference type="SMART" id="SM00091">
    <property type="entry name" value="PAS"/>
    <property type="match status" value="2"/>
</dbReference>
<evidence type="ECO:0000256" key="1">
    <source>
        <dbReference type="ARBA" id="ARBA00022801"/>
    </source>
</evidence>
<dbReference type="PROSITE" id="PS50113">
    <property type="entry name" value="PAC"/>
    <property type="match status" value="2"/>
</dbReference>
<dbReference type="InterPro" id="IPR001610">
    <property type="entry name" value="PAC"/>
</dbReference>
<reference evidence="7 8" key="1">
    <citation type="submission" date="2020-05" db="EMBL/GenBank/DDBJ databases">
        <title>Complete genome sequencing of Campylobacter and Arcobacter type strains.</title>
        <authorList>
            <person name="Miller W.G."/>
            <person name="Yee E."/>
        </authorList>
    </citation>
    <scope>NUCLEOTIDE SEQUENCE [LARGE SCALE GENOMIC DNA]</scope>
    <source>
        <strain evidence="7 8">LMG 25694</strain>
    </source>
</reference>
<dbReference type="Gene3D" id="1.10.3210.10">
    <property type="entry name" value="Hypothetical protein af1432"/>
    <property type="match status" value="1"/>
</dbReference>
<dbReference type="InterPro" id="IPR011006">
    <property type="entry name" value="CheY-like_superfamily"/>
</dbReference>
<dbReference type="InterPro" id="IPR000700">
    <property type="entry name" value="PAS-assoc_C"/>
</dbReference>
<dbReference type="Gene3D" id="3.30.450.20">
    <property type="entry name" value="PAS domain"/>
    <property type="match status" value="2"/>
</dbReference>
<evidence type="ECO:0000259" key="3">
    <source>
        <dbReference type="PROSITE" id="PS50110"/>
    </source>
</evidence>
<evidence type="ECO:0000313" key="8">
    <source>
        <dbReference type="Proteomes" id="UP000503313"/>
    </source>
</evidence>
<evidence type="ECO:0000256" key="2">
    <source>
        <dbReference type="PROSITE-ProRule" id="PRU00169"/>
    </source>
</evidence>
<evidence type="ECO:0000313" key="7">
    <source>
        <dbReference type="EMBL" id="QKF76664.1"/>
    </source>
</evidence>
<organism evidence="7 8">
    <name type="scientific">Arcobacter defluvii</name>
    <dbReference type="NCBI Taxonomy" id="873191"/>
    <lineage>
        <taxon>Bacteria</taxon>
        <taxon>Pseudomonadati</taxon>
        <taxon>Campylobacterota</taxon>
        <taxon>Epsilonproteobacteria</taxon>
        <taxon>Campylobacterales</taxon>
        <taxon>Arcobacteraceae</taxon>
        <taxon>Arcobacter</taxon>
    </lineage>
</organism>
<dbReference type="InterPro" id="IPR035965">
    <property type="entry name" value="PAS-like_dom_sf"/>
</dbReference>
<dbReference type="SMART" id="SM00448">
    <property type="entry name" value="REC"/>
    <property type="match status" value="1"/>
</dbReference>
<dbReference type="Pfam" id="PF13487">
    <property type="entry name" value="HD_5"/>
    <property type="match status" value="1"/>
</dbReference>
<sequence>MNKNQDYFFYLKKTTVLYVEDDDSTREELEYFLEKKVYKLIVAKNGQEGLELYNKHKPDLIVTDIQMPVMNGIKMIKSLKEINPNLPIVIITAFNDTDYLFEAIKLNVTGYLTKPLNLYALSETLFTISKNIFLDKENKEIYNTLKQYKDIVDERAIISKMTIDGTITYVNEPFEIISGYKKEELLGESHYIINPLINNKILKDIFKRIKIEKKSWHGHIKNISKEGKEYFLDLIIKPILDLDGNILEFISLANDITDLEISKNYFELLTQKNTLDLNESIRVVNAYKEAIDESNIILRIDLNKNIVYANKAFYDCTDYKKDELLGKPYSSLRHFGLDEKEQEEKINNMFCGEIWKGKISIYGKNEKIFHFDVTLFPLKNSDGKVNEYMEIIHDITEIENLHDELEDTQREIIYKLGEIGETRSSETGNHVKRVAEYSKLLAQKINLNYEDTNRLFIASPMHDIGKIGIPDSILNKPGKLTPEEWEIMKNHAQIGYDILRNSKREILKAAGIVSYTHHEKWDGSGYPLGLKGEEIHIFGRITAIVDVFDALSSERVYKKAWDIEKILELLKEEKGKHFDPNLVDVFIENLNEFLEIKDKYKEVDEKSEY</sequence>
<dbReference type="PROSITE" id="PS51832">
    <property type="entry name" value="HD_GYP"/>
    <property type="match status" value="1"/>
</dbReference>
<dbReference type="Pfam" id="PF13426">
    <property type="entry name" value="PAS_9"/>
    <property type="match status" value="2"/>
</dbReference>
<dbReference type="CDD" id="cd17536">
    <property type="entry name" value="REC_YesN-like"/>
    <property type="match status" value="1"/>
</dbReference>
<dbReference type="InterPro" id="IPR003607">
    <property type="entry name" value="HD/PDEase_dom"/>
</dbReference>
<dbReference type="GO" id="GO:0000160">
    <property type="term" value="P:phosphorelay signal transduction system"/>
    <property type="evidence" value="ECO:0007669"/>
    <property type="project" value="InterPro"/>
</dbReference>
<dbReference type="Pfam" id="PF00072">
    <property type="entry name" value="Response_reg"/>
    <property type="match status" value="1"/>
</dbReference>
<feature type="domain" description="PAS" evidence="4">
    <location>
        <begin position="297"/>
        <end position="327"/>
    </location>
</feature>
<dbReference type="NCBIfam" id="TIGR00229">
    <property type="entry name" value="sensory_box"/>
    <property type="match status" value="2"/>
</dbReference>
<name>A0AAE7BF53_9BACT</name>
<dbReference type="SUPFAM" id="SSF109604">
    <property type="entry name" value="HD-domain/PDEase-like"/>
    <property type="match status" value="1"/>
</dbReference>
<dbReference type="InterPro" id="IPR001789">
    <property type="entry name" value="Sig_transdc_resp-reg_receiver"/>
</dbReference>
<accession>A0AAE7BF53</accession>
<evidence type="ECO:0000259" key="4">
    <source>
        <dbReference type="PROSITE" id="PS50112"/>
    </source>
</evidence>
<feature type="domain" description="PAC" evidence="5">
    <location>
        <begin position="355"/>
        <end position="407"/>
    </location>
</feature>
<dbReference type="FunFam" id="1.10.3210.10:FF:000018">
    <property type="entry name" value="Two-component system response regulator"/>
    <property type="match status" value="1"/>
</dbReference>
<feature type="domain" description="HD-GYP" evidence="6">
    <location>
        <begin position="405"/>
        <end position="602"/>
    </location>
</feature>
<dbReference type="Gene3D" id="3.40.50.2300">
    <property type="match status" value="1"/>
</dbReference>
<dbReference type="InterPro" id="IPR052020">
    <property type="entry name" value="Cyclic_di-GMP/3'3'-cGAMP_PDE"/>
</dbReference>
<feature type="domain" description="PAC" evidence="5">
    <location>
        <begin position="214"/>
        <end position="268"/>
    </location>
</feature>
<dbReference type="EMBL" id="CP053835">
    <property type="protein sequence ID" value="QKF76664.1"/>
    <property type="molecule type" value="Genomic_DNA"/>
</dbReference>
<dbReference type="CDD" id="cd00130">
    <property type="entry name" value="PAS"/>
    <property type="match status" value="2"/>
</dbReference>
<dbReference type="PROSITE" id="PS50112">
    <property type="entry name" value="PAS"/>
    <property type="match status" value="2"/>
</dbReference>
<dbReference type="GO" id="GO:0009214">
    <property type="term" value="P:cyclic nucleotide catabolic process"/>
    <property type="evidence" value="ECO:0007669"/>
    <property type="project" value="UniProtKB-ARBA"/>
</dbReference>
<keyword evidence="8" id="KW-1185">Reference proteome</keyword>
<dbReference type="SMART" id="SM00471">
    <property type="entry name" value="HDc"/>
    <property type="match status" value="1"/>
</dbReference>
<dbReference type="SUPFAM" id="SSF52172">
    <property type="entry name" value="CheY-like"/>
    <property type="match status" value="1"/>
</dbReference>
<feature type="domain" description="Response regulatory" evidence="3">
    <location>
        <begin position="15"/>
        <end position="129"/>
    </location>
</feature>
<dbReference type="SMART" id="SM00086">
    <property type="entry name" value="PAC"/>
    <property type="match status" value="2"/>
</dbReference>
<dbReference type="PANTHER" id="PTHR45228">
    <property type="entry name" value="CYCLIC DI-GMP PHOSPHODIESTERASE TM_0186-RELATED"/>
    <property type="match status" value="1"/>
</dbReference>
<gene>
    <name evidence="7" type="ORF">ADFLV_0606</name>
</gene>
<dbReference type="GO" id="GO:0004112">
    <property type="term" value="F:cyclic-nucleotide phosphodiesterase activity"/>
    <property type="evidence" value="ECO:0007669"/>
    <property type="project" value="UniProtKB-ARBA"/>
</dbReference>
<dbReference type="Proteomes" id="UP000503313">
    <property type="component" value="Chromosome"/>
</dbReference>
<dbReference type="PANTHER" id="PTHR45228:SF1">
    <property type="entry name" value="CYCLIC DI-GMP PHOSPHODIESTERASE TM_0186"/>
    <property type="match status" value="1"/>
</dbReference>